<organism evidence="1 2">
    <name type="scientific">Solanum bulbocastanum</name>
    <name type="common">Wild potato</name>
    <dbReference type="NCBI Taxonomy" id="147425"/>
    <lineage>
        <taxon>Eukaryota</taxon>
        <taxon>Viridiplantae</taxon>
        <taxon>Streptophyta</taxon>
        <taxon>Embryophyta</taxon>
        <taxon>Tracheophyta</taxon>
        <taxon>Spermatophyta</taxon>
        <taxon>Magnoliopsida</taxon>
        <taxon>eudicotyledons</taxon>
        <taxon>Gunneridae</taxon>
        <taxon>Pentapetalae</taxon>
        <taxon>asterids</taxon>
        <taxon>lamiids</taxon>
        <taxon>Solanales</taxon>
        <taxon>Solanaceae</taxon>
        <taxon>Solanoideae</taxon>
        <taxon>Solaneae</taxon>
        <taxon>Solanum</taxon>
    </lineage>
</organism>
<evidence type="ECO:0000313" key="2">
    <source>
        <dbReference type="Proteomes" id="UP001371456"/>
    </source>
</evidence>
<protein>
    <submittedName>
        <fullName evidence="1">Uncharacterized protein</fullName>
    </submittedName>
</protein>
<evidence type="ECO:0000313" key="1">
    <source>
        <dbReference type="EMBL" id="KAK6781763.1"/>
    </source>
</evidence>
<dbReference type="Proteomes" id="UP001371456">
    <property type="component" value="Unassembled WGS sequence"/>
</dbReference>
<proteinExistence type="predicted"/>
<accession>A0AAN8TBV8</accession>
<name>A0AAN8TBV8_SOLBU</name>
<keyword evidence="2" id="KW-1185">Reference proteome</keyword>
<comment type="caution">
    <text evidence="1">The sequence shown here is derived from an EMBL/GenBank/DDBJ whole genome shotgun (WGS) entry which is preliminary data.</text>
</comment>
<sequence>MYLSEKKE</sequence>
<dbReference type="EMBL" id="JBANQN010000008">
    <property type="protein sequence ID" value="KAK6781763.1"/>
    <property type="molecule type" value="Genomic_DNA"/>
</dbReference>
<gene>
    <name evidence="1" type="ORF">RDI58_019559</name>
</gene>
<reference evidence="1 2" key="1">
    <citation type="submission" date="2024-02" db="EMBL/GenBank/DDBJ databases">
        <title>de novo genome assembly of Solanum bulbocastanum strain 11H21.</title>
        <authorList>
            <person name="Hosaka A.J."/>
        </authorList>
    </citation>
    <scope>NUCLEOTIDE SEQUENCE [LARGE SCALE GENOMIC DNA]</scope>
    <source>
        <tissue evidence="1">Young leaves</tissue>
    </source>
</reference>